<dbReference type="InterPro" id="IPR050088">
    <property type="entry name" value="IspD/TarI_cytidylyltransf_bact"/>
</dbReference>
<accession>A0A5M6DD75</accession>
<dbReference type="PANTHER" id="PTHR32125">
    <property type="entry name" value="2-C-METHYL-D-ERYTHRITOL 4-PHOSPHATE CYTIDYLYLTRANSFERASE, CHLOROPLASTIC"/>
    <property type="match status" value="1"/>
</dbReference>
<comment type="catalytic activity">
    <reaction evidence="3">
        <text>2-C-methyl-D-erythritol 4-phosphate + CTP + H(+) = 4-CDP-2-C-methyl-D-erythritol + diphosphate</text>
        <dbReference type="Rhea" id="RHEA:13429"/>
        <dbReference type="ChEBI" id="CHEBI:15378"/>
        <dbReference type="ChEBI" id="CHEBI:33019"/>
        <dbReference type="ChEBI" id="CHEBI:37563"/>
        <dbReference type="ChEBI" id="CHEBI:57823"/>
        <dbReference type="ChEBI" id="CHEBI:58262"/>
        <dbReference type="EC" id="2.7.7.60"/>
    </reaction>
</comment>
<dbReference type="NCBIfam" id="TIGR00453">
    <property type="entry name" value="ispD"/>
    <property type="match status" value="1"/>
</dbReference>
<evidence type="ECO:0000313" key="5">
    <source>
        <dbReference type="Proteomes" id="UP000323426"/>
    </source>
</evidence>
<feature type="site" description="Positions MEP for the nucleophilic attack" evidence="3">
    <location>
        <position position="210"/>
    </location>
</feature>
<dbReference type="Proteomes" id="UP000323426">
    <property type="component" value="Unassembled WGS sequence"/>
</dbReference>
<dbReference type="UniPathway" id="UPA00056">
    <property type="reaction ID" value="UER00093"/>
</dbReference>
<evidence type="ECO:0000256" key="1">
    <source>
        <dbReference type="ARBA" id="ARBA00022679"/>
    </source>
</evidence>
<comment type="similarity">
    <text evidence="3">Belongs to the IspD/TarI cytidylyltransferase family. IspD subfamily.</text>
</comment>
<dbReference type="RefSeq" id="WP_150089361.1">
    <property type="nucleotide sequence ID" value="NZ_VWSF01000011.1"/>
</dbReference>
<name>A0A5M6DD75_9BACT</name>
<dbReference type="Pfam" id="PF01128">
    <property type="entry name" value="IspD"/>
    <property type="match status" value="1"/>
</dbReference>
<dbReference type="SUPFAM" id="SSF53448">
    <property type="entry name" value="Nucleotide-diphospho-sugar transferases"/>
    <property type="match status" value="1"/>
</dbReference>
<evidence type="ECO:0000313" key="4">
    <source>
        <dbReference type="EMBL" id="KAA5544232.1"/>
    </source>
</evidence>
<dbReference type="Gene3D" id="3.90.550.10">
    <property type="entry name" value="Spore Coat Polysaccharide Biosynthesis Protein SpsA, Chain A"/>
    <property type="match status" value="1"/>
</dbReference>
<dbReference type="AlphaFoldDB" id="A0A5M6DD75"/>
<protein>
    <recommendedName>
        <fullName evidence="3">2-C-methyl-D-erythritol 4-phosphate cytidylyltransferase</fullName>
        <ecNumber evidence="3">2.7.7.60</ecNumber>
    </recommendedName>
    <alternativeName>
        <fullName evidence="3">4-diphosphocytidyl-2C-methyl-D-erythritol synthase</fullName>
    </alternativeName>
    <alternativeName>
        <fullName evidence="3">MEP cytidylyltransferase</fullName>
        <shortName evidence="3">MCT</shortName>
    </alternativeName>
</protein>
<dbReference type="HAMAP" id="MF_00108">
    <property type="entry name" value="IspD"/>
    <property type="match status" value="1"/>
</dbReference>
<keyword evidence="5" id="KW-1185">Reference proteome</keyword>
<evidence type="ECO:0000256" key="3">
    <source>
        <dbReference type="HAMAP-Rule" id="MF_00108"/>
    </source>
</evidence>
<dbReference type="GO" id="GO:0019288">
    <property type="term" value="P:isopentenyl diphosphate biosynthetic process, methylerythritol 4-phosphate pathway"/>
    <property type="evidence" value="ECO:0007669"/>
    <property type="project" value="UniProtKB-UniRule"/>
</dbReference>
<organism evidence="4 5">
    <name type="scientific">Adhaeribacter rhizoryzae</name>
    <dbReference type="NCBI Taxonomy" id="2607907"/>
    <lineage>
        <taxon>Bacteria</taxon>
        <taxon>Pseudomonadati</taxon>
        <taxon>Bacteroidota</taxon>
        <taxon>Cytophagia</taxon>
        <taxon>Cytophagales</taxon>
        <taxon>Hymenobacteraceae</taxon>
        <taxon>Adhaeribacter</taxon>
    </lineage>
</organism>
<dbReference type="EC" id="2.7.7.60" evidence="3"/>
<feature type="site" description="Transition state stabilizer" evidence="3">
    <location>
        <position position="19"/>
    </location>
</feature>
<dbReference type="InterPro" id="IPR034683">
    <property type="entry name" value="IspD/TarI"/>
</dbReference>
<keyword evidence="3" id="KW-0414">Isoprene biosynthesis</keyword>
<feature type="site" description="Positions MEP for the nucleophilic attack" evidence="3">
    <location>
        <position position="156"/>
    </location>
</feature>
<dbReference type="CDD" id="cd02516">
    <property type="entry name" value="CDP-ME_synthetase"/>
    <property type="match status" value="1"/>
</dbReference>
<sequence>MAVELPEAAILVAGGTGSRMQSEVPKQFIAIGGQPILMHTIRRFYEYNPQIKLVVVLPQNQIAKWQALCYTHVFEVKHEVVTGGATRFASVKNGLAAIKTSDGIVAVHDGVRPFVPVAIIKAAFAVAAEKGNAVVAVPLKESIRQVFKTKSKALDRSQFRLVQTPQCFRLPLFRRAYELPEEPTFTDDASVVERFGQKINLVAGSYDNIKITTPEDLLWAEVFLKSLG</sequence>
<evidence type="ECO:0000256" key="2">
    <source>
        <dbReference type="ARBA" id="ARBA00022695"/>
    </source>
</evidence>
<comment type="caution">
    <text evidence="4">The sequence shown here is derived from an EMBL/GenBank/DDBJ whole genome shotgun (WGS) entry which is preliminary data.</text>
</comment>
<dbReference type="InterPro" id="IPR001228">
    <property type="entry name" value="IspD"/>
</dbReference>
<dbReference type="PANTHER" id="PTHR32125:SF4">
    <property type="entry name" value="2-C-METHYL-D-ERYTHRITOL 4-PHOSPHATE CYTIDYLYLTRANSFERASE, CHLOROPLASTIC"/>
    <property type="match status" value="1"/>
</dbReference>
<reference evidence="4 5" key="1">
    <citation type="submission" date="2019-09" db="EMBL/GenBank/DDBJ databases">
        <title>Genome sequence and assembly of Adhaeribacter sp.</title>
        <authorList>
            <person name="Chhetri G."/>
        </authorList>
    </citation>
    <scope>NUCLEOTIDE SEQUENCE [LARGE SCALE GENOMIC DNA]</scope>
    <source>
        <strain evidence="4 5">DK36</strain>
    </source>
</reference>
<feature type="site" description="Transition state stabilizer" evidence="3">
    <location>
        <position position="26"/>
    </location>
</feature>
<dbReference type="InterPro" id="IPR029044">
    <property type="entry name" value="Nucleotide-diphossugar_trans"/>
</dbReference>
<proteinExistence type="inferred from homology"/>
<dbReference type="FunFam" id="3.90.550.10:FF:000003">
    <property type="entry name" value="2-C-methyl-D-erythritol 4-phosphate cytidylyltransferase"/>
    <property type="match status" value="1"/>
</dbReference>
<dbReference type="NCBIfam" id="NF001186">
    <property type="entry name" value="PRK00155.2-3"/>
    <property type="match status" value="1"/>
</dbReference>
<dbReference type="GO" id="GO:0050518">
    <property type="term" value="F:2-C-methyl-D-erythritol 4-phosphate cytidylyltransferase activity"/>
    <property type="evidence" value="ECO:0007669"/>
    <property type="project" value="UniProtKB-UniRule"/>
</dbReference>
<comment type="function">
    <text evidence="3">Catalyzes the formation of 4-diphosphocytidyl-2-C-methyl-D-erythritol from CTP and 2-C-methyl-D-erythritol 4-phosphate (MEP).</text>
</comment>
<keyword evidence="2 3" id="KW-0548">Nucleotidyltransferase</keyword>
<dbReference type="EMBL" id="VWSF01000011">
    <property type="protein sequence ID" value="KAA5544232.1"/>
    <property type="molecule type" value="Genomic_DNA"/>
</dbReference>
<gene>
    <name evidence="3" type="primary">ispD</name>
    <name evidence="4" type="ORF">F0145_15100</name>
</gene>
<comment type="pathway">
    <text evidence="3">Isoprenoid biosynthesis; isopentenyl diphosphate biosynthesis via DXP pathway; isopentenyl diphosphate from 1-deoxy-D-xylulose 5-phosphate: step 2/6.</text>
</comment>
<keyword evidence="1 3" id="KW-0808">Transferase</keyword>